<dbReference type="EMBL" id="DMVW01000188">
    <property type="protein sequence ID" value="HAR54071.1"/>
    <property type="molecule type" value="Genomic_DNA"/>
</dbReference>
<gene>
    <name evidence="7" type="primary">potA</name>
    <name evidence="9" type="ORF">DCS45_19665</name>
</gene>
<dbReference type="SUPFAM" id="SSF50331">
    <property type="entry name" value="MOP-like"/>
    <property type="match status" value="1"/>
</dbReference>
<dbReference type="PROSITE" id="PS50893">
    <property type="entry name" value="ABC_TRANSPORTER_2"/>
    <property type="match status" value="1"/>
</dbReference>
<comment type="catalytic activity">
    <reaction evidence="7">
        <text>ATP + H2O + polyamine-[polyamine-binding protein]Side 1 = ADP + phosphate + polyamineSide 2 + [polyamine-binding protein]Side 1.</text>
        <dbReference type="EC" id="7.6.2.11"/>
    </reaction>
</comment>
<dbReference type="InterPro" id="IPR005893">
    <property type="entry name" value="PotA-like"/>
</dbReference>
<dbReference type="SMART" id="SM00382">
    <property type="entry name" value="AAA"/>
    <property type="match status" value="1"/>
</dbReference>
<protein>
    <recommendedName>
        <fullName evidence="7">Spermidine/putrescine import ATP-binding protein PotA</fullName>
        <ecNumber evidence="7">7.6.2.11</ecNumber>
    </recommendedName>
</protein>
<evidence type="ECO:0000313" key="9">
    <source>
        <dbReference type="EMBL" id="HAR54071.1"/>
    </source>
</evidence>
<proteinExistence type="inferred from homology"/>
<keyword evidence="1 7" id="KW-0813">Transport</keyword>
<dbReference type="PANTHER" id="PTHR42781">
    <property type="entry name" value="SPERMIDINE/PUTRESCINE IMPORT ATP-BINDING PROTEIN POTA"/>
    <property type="match status" value="1"/>
</dbReference>
<keyword evidence="4 7" id="KW-0067">ATP-binding</keyword>
<keyword evidence="5 7" id="KW-1278">Translocase</keyword>
<dbReference type="InterPro" id="IPR013611">
    <property type="entry name" value="Transp-assoc_OB_typ2"/>
</dbReference>
<organism evidence="9 10">
    <name type="scientific">Roseovarius nubinhibens</name>
    <dbReference type="NCBI Taxonomy" id="314263"/>
    <lineage>
        <taxon>Bacteria</taxon>
        <taxon>Pseudomonadati</taxon>
        <taxon>Pseudomonadota</taxon>
        <taxon>Alphaproteobacteria</taxon>
        <taxon>Rhodobacterales</taxon>
        <taxon>Roseobacteraceae</taxon>
        <taxon>Roseovarius</taxon>
    </lineage>
</organism>
<keyword evidence="3 7" id="KW-0547">Nucleotide-binding</keyword>
<comment type="subunit">
    <text evidence="7">The complex is composed of two ATP-binding proteins (PotA), two transmembrane proteins (PotB and PotC) and a solute-binding protein (PotD).</text>
</comment>
<dbReference type="EC" id="7.6.2.11" evidence="7"/>
<comment type="function">
    <text evidence="7">Part of the ABC transporter complex PotABCD involved in spermidine/putrescine import. Responsible for energy coupling to the transport system.</text>
</comment>
<dbReference type="InterPro" id="IPR008995">
    <property type="entry name" value="Mo/tungstate-bd_C_term_dom"/>
</dbReference>
<dbReference type="InterPro" id="IPR003593">
    <property type="entry name" value="AAA+_ATPase"/>
</dbReference>
<evidence type="ECO:0000256" key="7">
    <source>
        <dbReference type="RuleBase" id="RU364083"/>
    </source>
</evidence>
<dbReference type="GO" id="GO:0016887">
    <property type="term" value="F:ATP hydrolysis activity"/>
    <property type="evidence" value="ECO:0007669"/>
    <property type="project" value="InterPro"/>
</dbReference>
<comment type="similarity">
    <text evidence="7">Belongs to the ABC transporter superfamily. Spermidine/putrescine importer (TC 3.A.1.11.1) family.</text>
</comment>
<dbReference type="Gene3D" id="2.40.50.100">
    <property type="match status" value="1"/>
</dbReference>
<dbReference type="InterPro" id="IPR027417">
    <property type="entry name" value="P-loop_NTPase"/>
</dbReference>
<evidence type="ECO:0000259" key="8">
    <source>
        <dbReference type="PROSITE" id="PS50893"/>
    </source>
</evidence>
<evidence type="ECO:0000256" key="1">
    <source>
        <dbReference type="ARBA" id="ARBA00022448"/>
    </source>
</evidence>
<evidence type="ECO:0000256" key="3">
    <source>
        <dbReference type="ARBA" id="ARBA00022741"/>
    </source>
</evidence>
<dbReference type="Gene3D" id="3.40.50.300">
    <property type="entry name" value="P-loop containing nucleotide triphosphate hydrolases"/>
    <property type="match status" value="1"/>
</dbReference>
<dbReference type="InterPro" id="IPR017871">
    <property type="entry name" value="ABC_transporter-like_CS"/>
</dbReference>
<feature type="domain" description="ABC transporter" evidence="8">
    <location>
        <begin position="29"/>
        <end position="259"/>
    </location>
</feature>
<keyword evidence="6 7" id="KW-0472">Membrane</keyword>
<dbReference type="Pfam" id="PF00005">
    <property type="entry name" value="ABC_tran"/>
    <property type="match status" value="1"/>
</dbReference>
<reference evidence="9 10" key="1">
    <citation type="journal article" date="2018" name="Nat. Biotechnol.">
        <title>A standardized bacterial taxonomy based on genome phylogeny substantially revises the tree of life.</title>
        <authorList>
            <person name="Parks D.H."/>
            <person name="Chuvochina M."/>
            <person name="Waite D.W."/>
            <person name="Rinke C."/>
            <person name="Skarshewski A."/>
            <person name="Chaumeil P.A."/>
            <person name="Hugenholtz P."/>
        </authorList>
    </citation>
    <scope>NUCLEOTIDE SEQUENCE [LARGE SCALE GENOMIC DNA]</scope>
    <source>
        <strain evidence="9">UBA9169</strain>
    </source>
</reference>
<dbReference type="FunFam" id="3.40.50.300:FF:000133">
    <property type="entry name" value="Spermidine/putrescine import ATP-binding protein PotA"/>
    <property type="match status" value="1"/>
</dbReference>
<dbReference type="Proteomes" id="UP000264719">
    <property type="component" value="Unassembled WGS sequence"/>
</dbReference>
<dbReference type="Gene3D" id="2.40.50.140">
    <property type="entry name" value="Nucleic acid-binding proteins"/>
    <property type="match status" value="1"/>
</dbReference>
<dbReference type="InterPro" id="IPR012340">
    <property type="entry name" value="NA-bd_OB-fold"/>
</dbReference>
<dbReference type="GO" id="GO:0043190">
    <property type="term" value="C:ATP-binding cassette (ABC) transporter complex"/>
    <property type="evidence" value="ECO:0007669"/>
    <property type="project" value="InterPro"/>
</dbReference>
<evidence type="ECO:0000313" key="10">
    <source>
        <dbReference type="Proteomes" id="UP000264719"/>
    </source>
</evidence>
<dbReference type="SUPFAM" id="SSF52540">
    <property type="entry name" value="P-loop containing nucleoside triphosphate hydrolases"/>
    <property type="match status" value="1"/>
</dbReference>
<name>A0A348WHQ9_9RHOB</name>
<dbReference type="GO" id="GO:0015417">
    <property type="term" value="F:ABC-type polyamine transporter activity"/>
    <property type="evidence" value="ECO:0007669"/>
    <property type="project" value="UniProtKB-EC"/>
</dbReference>
<comment type="caution">
    <text evidence="9">The sequence shown here is derived from an EMBL/GenBank/DDBJ whole genome shotgun (WGS) entry which is preliminary data.</text>
</comment>
<evidence type="ECO:0000256" key="6">
    <source>
        <dbReference type="ARBA" id="ARBA00023136"/>
    </source>
</evidence>
<evidence type="ECO:0000256" key="4">
    <source>
        <dbReference type="ARBA" id="ARBA00022840"/>
    </source>
</evidence>
<accession>A0A348WHQ9</accession>
<keyword evidence="2 7" id="KW-1003">Cell membrane</keyword>
<dbReference type="NCBIfam" id="TIGR01187">
    <property type="entry name" value="potA"/>
    <property type="match status" value="1"/>
</dbReference>
<evidence type="ECO:0000256" key="2">
    <source>
        <dbReference type="ARBA" id="ARBA00022475"/>
    </source>
</evidence>
<sequence length="386" mass="41698">MVPCGNDPGAQRRLATDTDSLLIMTSPILSITNAVKRYGAVNALDDVSLDVAEGEFLTLLGPSGSGKTTLLSAIAGFIQLDNGQLRLRDEDITSEPPERRGFGMVFQGYALFPTMTVRENVAFPLKVRKRPAAEIAERVQDALDLVQMGAFADRLPTQLSGGQQQRIALARAMSFQPQVLLLDEPLSALDKKLRADLQWELKALHDQLGVTFIYVTHDQDEALSMSDRIVILKDGAIQQQGAPDTLYNRPHNSFVADFLGKSNFIEAQIEARDGQVLRCSAAGAGFEVETDTDHATGAAVRIALRPERLRLAAPGEEILPATVKQVSYLGERCQVIVTHPGLGELLVSRPTWKTDITPAPGLAVSIGWDRDAGVVLAPDAAPETAA</sequence>
<dbReference type="AlphaFoldDB" id="A0A348WHQ9"/>
<dbReference type="GO" id="GO:0015847">
    <property type="term" value="P:putrescine transport"/>
    <property type="evidence" value="ECO:0007669"/>
    <property type="project" value="UniProtKB-ARBA"/>
</dbReference>
<dbReference type="PANTHER" id="PTHR42781:SF4">
    <property type="entry name" value="SPERMIDINE_PUTRESCINE IMPORT ATP-BINDING PROTEIN POTA"/>
    <property type="match status" value="1"/>
</dbReference>
<dbReference type="Pfam" id="PF08402">
    <property type="entry name" value="TOBE_2"/>
    <property type="match status" value="1"/>
</dbReference>
<dbReference type="InterPro" id="IPR003439">
    <property type="entry name" value="ABC_transporter-like_ATP-bd"/>
</dbReference>
<evidence type="ECO:0000256" key="5">
    <source>
        <dbReference type="ARBA" id="ARBA00022967"/>
    </source>
</evidence>
<dbReference type="GO" id="GO:0005524">
    <property type="term" value="F:ATP binding"/>
    <property type="evidence" value="ECO:0007669"/>
    <property type="project" value="UniProtKB-KW"/>
</dbReference>
<dbReference type="InterPro" id="IPR050093">
    <property type="entry name" value="ABC_SmlMolc_Importer"/>
</dbReference>
<dbReference type="PROSITE" id="PS00211">
    <property type="entry name" value="ABC_TRANSPORTER_1"/>
    <property type="match status" value="1"/>
</dbReference>